<evidence type="ECO:0000259" key="11">
    <source>
        <dbReference type="PROSITE" id="PS51669"/>
    </source>
</evidence>
<feature type="domain" description="2Fe-2S ferredoxin-type" evidence="9">
    <location>
        <begin position="2"/>
        <end position="79"/>
    </location>
</feature>
<dbReference type="PROSITE" id="PS00551">
    <property type="entry name" value="MOLYBDOPTERIN_PROK_1"/>
    <property type="match status" value="1"/>
</dbReference>
<dbReference type="Gene3D" id="3.10.20.740">
    <property type="match status" value="1"/>
</dbReference>
<dbReference type="Pfam" id="PF10588">
    <property type="entry name" value="NADH-G_4Fe-4S_3"/>
    <property type="match status" value="1"/>
</dbReference>
<feature type="domain" description="4Fe-4S ferredoxin-type" evidence="10">
    <location>
        <begin position="140"/>
        <end position="171"/>
    </location>
</feature>
<comment type="cofactor">
    <cofactor evidence="8">
        <name>[2Fe-2S] cluster</name>
        <dbReference type="ChEBI" id="CHEBI:190135"/>
    </cofactor>
</comment>
<comment type="caution">
    <text evidence="13">The sequence shown here is derived from an EMBL/GenBank/DDBJ whole genome shotgun (WGS) entry which is preliminary data.</text>
</comment>
<dbReference type="PANTHER" id="PTHR43105">
    <property type="entry name" value="RESPIRATORY NITRATE REDUCTASE"/>
    <property type="match status" value="1"/>
</dbReference>
<gene>
    <name evidence="13" type="ORF">B9J77_01240</name>
</gene>
<evidence type="ECO:0000313" key="13">
    <source>
        <dbReference type="EMBL" id="RII00675.1"/>
    </source>
</evidence>
<dbReference type="GO" id="GO:0008137">
    <property type="term" value="F:NADH dehydrogenase (ubiquinone) activity"/>
    <property type="evidence" value="ECO:0007669"/>
    <property type="project" value="InterPro"/>
</dbReference>
<proteinExistence type="predicted"/>
<evidence type="ECO:0000256" key="7">
    <source>
        <dbReference type="ARBA" id="ARBA00023014"/>
    </source>
</evidence>
<sequence>MDKVVLKLDDLEVMANKEDTILQAALDHGIYIPHLCYHPDLKPFGGCRLCVVEIEGRGLTISCKAPVEEGIAVRTEGPEIDKMRRVAAELLIVNHYSECLQCARNTDCKLQDIAAYIGIEEGRLQRLKRTARDLPLDDSNPFFIRDPNKCVLCGICVRTCEEINGVGAIDFAFRGLDTRISTLKDKPIVESRCESCGECVVRCPVGALVPQNMRKPEREVKSICPYCGTGCGIYLGIRGDKIVSARGDRDSVVNKGQLCVKGRFSYDFVNHPDRLTTPLIKRNGVFVEATWDEALDLVTAKFKEAQEKYGPEALAGLSSARVTNEENYLFQKLLRSLGTNSIDCCARL</sequence>
<dbReference type="GO" id="GO:0003954">
    <property type="term" value="F:NADH dehydrogenase activity"/>
    <property type="evidence" value="ECO:0007669"/>
    <property type="project" value="TreeGrafter"/>
</dbReference>
<dbReference type="SUPFAM" id="SSF53706">
    <property type="entry name" value="Formate dehydrogenase/DMSO reductase, domains 1-3"/>
    <property type="match status" value="1"/>
</dbReference>
<comment type="cofactor">
    <cofactor evidence="1">
        <name>[4Fe-4S] cluster</name>
        <dbReference type="ChEBI" id="CHEBI:49883"/>
    </cofactor>
</comment>
<dbReference type="CDD" id="cd00207">
    <property type="entry name" value="fer2"/>
    <property type="match status" value="1"/>
</dbReference>
<evidence type="ECO:0000256" key="8">
    <source>
        <dbReference type="ARBA" id="ARBA00034078"/>
    </source>
</evidence>
<name>A0A399FW64_UNCN2</name>
<dbReference type="PROSITE" id="PS51085">
    <property type="entry name" value="2FE2S_FER_2"/>
    <property type="match status" value="1"/>
</dbReference>
<keyword evidence="7" id="KW-0411">Iron-sulfur</keyword>
<reference evidence="13 14" key="1">
    <citation type="submission" date="2018-08" db="EMBL/GenBank/DDBJ databases">
        <title>Draft genome of candidate division NPL-UPA2 bacterium Unc8 that adapted to ultra-basic serpentinizing groundwater.</title>
        <authorList>
            <person name="Ishii S."/>
            <person name="Suzuki S."/>
            <person name="Nealson K.H."/>
        </authorList>
    </citation>
    <scope>NUCLEOTIDE SEQUENCE [LARGE SCALE GENOMIC DNA]</scope>
    <source>
        <strain evidence="13">Unc8</strain>
    </source>
</reference>
<dbReference type="InterPro" id="IPR000283">
    <property type="entry name" value="NADH_UbQ_OxRdtase_75kDa_su_CS"/>
</dbReference>
<dbReference type="SUPFAM" id="SSF54292">
    <property type="entry name" value="2Fe-2S ferredoxin-like"/>
    <property type="match status" value="1"/>
</dbReference>
<dbReference type="InterPro" id="IPR006963">
    <property type="entry name" value="Mopterin_OxRdtase_4Fe-4S_dom"/>
</dbReference>
<evidence type="ECO:0000256" key="1">
    <source>
        <dbReference type="ARBA" id="ARBA00001966"/>
    </source>
</evidence>
<dbReference type="InterPro" id="IPR006656">
    <property type="entry name" value="Mopterin_OxRdtase"/>
</dbReference>
<dbReference type="Pfam" id="PF00384">
    <property type="entry name" value="Molybdopterin"/>
    <property type="match status" value="1"/>
</dbReference>
<evidence type="ECO:0000256" key="3">
    <source>
        <dbReference type="ARBA" id="ARBA00022723"/>
    </source>
</evidence>
<evidence type="ECO:0000259" key="12">
    <source>
        <dbReference type="PROSITE" id="PS51839"/>
    </source>
</evidence>
<dbReference type="InterPro" id="IPR050123">
    <property type="entry name" value="Prok_molybdopt-oxidoreductase"/>
</dbReference>
<evidence type="ECO:0000256" key="2">
    <source>
        <dbReference type="ARBA" id="ARBA00022485"/>
    </source>
</evidence>
<dbReference type="AlphaFoldDB" id="A0A399FW64"/>
<dbReference type="InterPro" id="IPR036010">
    <property type="entry name" value="2Fe-2S_ferredoxin-like_sf"/>
</dbReference>
<dbReference type="GO" id="GO:0042773">
    <property type="term" value="P:ATP synthesis coupled electron transport"/>
    <property type="evidence" value="ECO:0007669"/>
    <property type="project" value="InterPro"/>
</dbReference>
<dbReference type="InterPro" id="IPR017896">
    <property type="entry name" value="4Fe4S_Fe-S-bd"/>
</dbReference>
<protein>
    <submittedName>
        <fullName evidence="13">4Fe-4S dicluster domain-containing protein</fullName>
    </submittedName>
</protein>
<dbReference type="PROSITE" id="PS51379">
    <property type="entry name" value="4FE4S_FER_2"/>
    <property type="match status" value="2"/>
</dbReference>
<dbReference type="PROSITE" id="PS00641">
    <property type="entry name" value="COMPLEX1_75K_1"/>
    <property type="match status" value="1"/>
</dbReference>
<dbReference type="PROSITE" id="PS51669">
    <property type="entry name" value="4FE4S_MOW_BIS_MGD"/>
    <property type="match status" value="1"/>
</dbReference>
<feature type="domain" description="4Fe-4S ferredoxin-type" evidence="10">
    <location>
        <begin position="185"/>
        <end position="213"/>
    </location>
</feature>
<dbReference type="Pfam" id="PF04879">
    <property type="entry name" value="Molybdop_Fe4S4"/>
    <property type="match status" value="1"/>
</dbReference>
<dbReference type="Gene3D" id="3.40.50.740">
    <property type="match status" value="1"/>
</dbReference>
<dbReference type="Gene3D" id="3.30.70.20">
    <property type="match status" value="1"/>
</dbReference>
<evidence type="ECO:0000259" key="9">
    <source>
        <dbReference type="PROSITE" id="PS51085"/>
    </source>
</evidence>
<dbReference type="PROSITE" id="PS51839">
    <property type="entry name" value="4FE4S_HC3"/>
    <property type="match status" value="1"/>
</dbReference>
<dbReference type="PROSITE" id="PS00198">
    <property type="entry name" value="4FE4S_FER_1"/>
    <property type="match status" value="1"/>
</dbReference>
<dbReference type="EMBL" id="NDHY01000002">
    <property type="protein sequence ID" value="RII00675.1"/>
    <property type="molecule type" value="Genomic_DNA"/>
</dbReference>
<dbReference type="GO" id="GO:0016020">
    <property type="term" value="C:membrane"/>
    <property type="evidence" value="ECO:0007669"/>
    <property type="project" value="InterPro"/>
</dbReference>
<organism evidence="13 14">
    <name type="scientific">candidate division NPL-UPA2 bacterium Unc8</name>
    <dbReference type="NCBI Taxonomy" id="1980939"/>
    <lineage>
        <taxon>Bacteria</taxon>
    </lineage>
</organism>
<dbReference type="InterPro" id="IPR019574">
    <property type="entry name" value="NADH_UbQ_OxRdtase_Gsu_4Fe4S-bd"/>
</dbReference>
<feature type="domain" description="4Fe-4S Mo/W bis-MGD-type" evidence="11">
    <location>
        <begin position="217"/>
        <end position="273"/>
    </location>
</feature>
<evidence type="ECO:0000256" key="4">
    <source>
        <dbReference type="ARBA" id="ARBA00022737"/>
    </source>
</evidence>
<accession>A0A399FW64</accession>
<evidence type="ECO:0000313" key="14">
    <source>
        <dbReference type="Proteomes" id="UP000266287"/>
    </source>
</evidence>
<dbReference type="Pfam" id="PF13510">
    <property type="entry name" value="Fer2_4"/>
    <property type="match status" value="1"/>
</dbReference>
<dbReference type="SMART" id="SM00929">
    <property type="entry name" value="NADH-G_4Fe-4S_3"/>
    <property type="match status" value="1"/>
</dbReference>
<dbReference type="Proteomes" id="UP000266287">
    <property type="component" value="Unassembled WGS sequence"/>
</dbReference>
<dbReference type="SMART" id="SM00926">
    <property type="entry name" value="Molybdop_Fe4S4"/>
    <property type="match status" value="1"/>
</dbReference>
<dbReference type="SUPFAM" id="SSF54862">
    <property type="entry name" value="4Fe-4S ferredoxins"/>
    <property type="match status" value="1"/>
</dbReference>
<keyword evidence="5" id="KW-0560">Oxidoreductase</keyword>
<dbReference type="InterPro" id="IPR017900">
    <property type="entry name" value="4Fe4S_Fe_S_CS"/>
</dbReference>
<dbReference type="Gene3D" id="2.20.25.90">
    <property type="entry name" value="ADC-like domains"/>
    <property type="match status" value="1"/>
</dbReference>
<keyword evidence="6" id="KW-0408">Iron</keyword>
<feature type="domain" description="4Fe-4S His(Cys)3-ligated-type" evidence="12">
    <location>
        <begin position="79"/>
        <end position="118"/>
    </location>
</feature>
<keyword evidence="2" id="KW-0004">4Fe-4S</keyword>
<dbReference type="GO" id="GO:0051539">
    <property type="term" value="F:4 iron, 4 sulfur cluster binding"/>
    <property type="evidence" value="ECO:0007669"/>
    <property type="project" value="UniProtKB-KW"/>
</dbReference>
<evidence type="ECO:0000256" key="6">
    <source>
        <dbReference type="ARBA" id="ARBA00023004"/>
    </source>
</evidence>
<dbReference type="Pfam" id="PF12838">
    <property type="entry name" value="Fer4_7"/>
    <property type="match status" value="1"/>
</dbReference>
<dbReference type="InterPro" id="IPR027467">
    <property type="entry name" value="MopterinOxRdtase_cofactor_BS"/>
</dbReference>
<keyword evidence="3" id="KW-0479">Metal-binding</keyword>
<dbReference type="InterPro" id="IPR001041">
    <property type="entry name" value="2Fe-2S_ferredoxin-type"/>
</dbReference>
<dbReference type="GO" id="GO:0046872">
    <property type="term" value="F:metal ion binding"/>
    <property type="evidence" value="ECO:0007669"/>
    <property type="project" value="UniProtKB-KW"/>
</dbReference>
<dbReference type="PANTHER" id="PTHR43105:SF14">
    <property type="entry name" value="FORMATE DEHYDROGENASE H"/>
    <property type="match status" value="1"/>
</dbReference>
<evidence type="ECO:0000259" key="10">
    <source>
        <dbReference type="PROSITE" id="PS51379"/>
    </source>
</evidence>
<evidence type="ECO:0000256" key="5">
    <source>
        <dbReference type="ARBA" id="ARBA00023002"/>
    </source>
</evidence>
<dbReference type="FunFam" id="3.30.70.20:FF:000035">
    <property type="entry name" value="Iron hydrogenase 1"/>
    <property type="match status" value="1"/>
</dbReference>
<keyword evidence="4" id="KW-0677">Repeat</keyword>